<sequence>MPLTHYYQEETLTIPTSNDRFPLVSPAVLHYDGIQFQQLLSDIADRPSKALGNVLRRGSHDLNLPHAEAVVGQVKVDGAVLAACRSAAWW</sequence>
<gene>
    <name evidence="1" type="ORF">BaRGS_00009913</name>
</gene>
<reference evidence="1 2" key="1">
    <citation type="journal article" date="2023" name="Sci. Data">
        <title>Genome assembly of the Korean intertidal mud-creeper Batillaria attramentaria.</title>
        <authorList>
            <person name="Patra A.K."/>
            <person name="Ho P.T."/>
            <person name="Jun S."/>
            <person name="Lee S.J."/>
            <person name="Kim Y."/>
            <person name="Won Y.J."/>
        </authorList>
    </citation>
    <scope>NUCLEOTIDE SEQUENCE [LARGE SCALE GENOMIC DNA]</scope>
    <source>
        <strain evidence="1">Wonlab-2016</strain>
    </source>
</reference>
<evidence type="ECO:0000313" key="1">
    <source>
        <dbReference type="EMBL" id="KAK7498821.1"/>
    </source>
</evidence>
<evidence type="ECO:0000313" key="2">
    <source>
        <dbReference type="Proteomes" id="UP001519460"/>
    </source>
</evidence>
<keyword evidence="2" id="KW-1185">Reference proteome</keyword>
<comment type="caution">
    <text evidence="1">The sequence shown here is derived from an EMBL/GenBank/DDBJ whole genome shotgun (WGS) entry which is preliminary data.</text>
</comment>
<dbReference type="AlphaFoldDB" id="A0ABD0LH50"/>
<accession>A0ABD0LH50</accession>
<name>A0ABD0LH50_9CAEN</name>
<proteinExistence type="predicted"/>
<organism evidence="1 2">
    <name type="scientific">Batillaria attramentaria</name>
    <dbReference type="NCBI Taxonomy" id="370345"/>
    <lineage>
        <taxon>Eukaryota</taxon>
        <taxon>Metazoa</taxon>
        <taxon>Spiralia</taxon>
        <taxon>Lophotrochozoa</taxon>
        <taxon>Mollusca</taxon>
        <taxon>Gastropoda</taxon>
        <taxon>Caenogastropoda</taxon>
        <taxon>Sorbeoconcha</taxon>
        <taxon>Cerithioidea</taxon>
        <taxon>Batillariidae</taxon>
        <taxon>Batillaria</taxon>
    </lineage>
</organism>
<protein>
    <submittedName>
        <fullName evidence="1">Uncharacterized protein</fullName>
    </submittedName>
</protein>
<dbReference type="Proteomes" id="UP001519460">
    <property type="component" value="Unassembled WGS sequence"/>
</dbReference>
<dbReference type="EMBL" id="JACVVK020000048">
    <property type="protein sequence ID" value="KAK7498821.1"/>
    <property type="molecule type" value="Genomic_DNA"/>
</dbReference>